<dbReference type="KEGG" id="acan:ACA1_069510"/>
<feature type="compositionally biased region" description="Acidic residues" evidence="1">
    <location>
        <begin position="377"/>
        <end position="394"/>
    </location>
</feature>
<accession>L8HDQ4</accession>
<proteinExistence type="predicted"/>
<keyword evidence="3" id="KW-1185">Reference proteome</keyword>
<sequence>MEESSPASSPAPRRPRQQSLDSSISSSSSSPHSPMEQYGMGLGGGALSYKRFEVGPGFLARRKKYKTTETTKRIDLRHETESEVVWCTLFLRRFGSDFWGEATIGPHPYTSVPERANAWLEHPISDLFARFSLRSERESEGENGESDDEDEDGIGHAAALREFVRSHATRDGYGGWKQAYRRMHEMVTEWRKPVDSAFILAGLPSFSTLSAIANIIKEEALKSFSSFASSYAPVPSDADIHLEADIVSPGGKCRVIRVAFCSANEWGSPVQRLANICVIRRPRNWYRAKGKAMFCGLTIEEGWGHTLKLIYVVNGQQMERSDTYQERVYRELHGVLGEGKGQFEKGLAVALFLVNASSTETAIQRLKVPRNATPPFGDDDDDDDVGGDDDEDGEGGGGEMRWYVGQYTLWRQEKVARAFVWLAKQPSSRPHWDAEQLVLCALSADP</sequence>
<dbReference type="AlphaFoldDB" id="L8HDQ4"/>
<gene>
    <name evidence="2" type="ORF">ACA1_069510</name>
</gene>
<feature type="compositionally biased region" description="Low complexity" evidence="1">
    <location>
        <begin position="1"/>
        <end position="33"/>
    </location>
</feature>
<protein>
    <submittedName>
        <fullName evidence="2">Uncharacterized protein</fullName>
    </submittedName>
</protein>
<feature type="region of interest" description="Disordered" evidence="1">
    <location>
        <begin position="1"/>
        <end position="39"/>
    </location>
</feature>
<dbReference type="Proteomes" id="UP000011083">
    <property type="component" value="Unassembled WGS sequence"/>
</dbReference>
<evidence type="ECO:0000256" key="1">
    <source>
        <dbReference type="SAM" id="MobiDB-lite"/>
    </source>
</evidence>
<reference evidence="2 3" key="1">
    <citation type="journal article" date="2013" name="Genome Biol.">
        <title>Genome of Acanthamoeba castellanii highlights extensive lateral gene transfer and early evolution of tyrosine kinase signaling.</title>
        <authorList>
            <person name="Clarke M."/>
            <person name="Lohan A.J."/>
            <person name="Liu B."/>
            <person name="Lagkouvardos I."/>
            <person name="Roy S."/>
            <person name="Zafar N."/>
            <person name="Bertelli C."/>
            <person name="Schilde C."/>
            <person name="Kianianmomeni A."/>
            <person name="Burglin T.R."/>
            <person name="Frech C."/>
            <person name="Turcotte B."/>
            <person name="Kopec K.O."/>
            <person name="Synnott J.M."/>
            <person name="Choo C."/>
            <person name="Paponov I."/>
            <person name="Finkler A."/>
            <person name="Soon Heng Tan C."/>
            <person name="Hutchins A.P."/>
            <person name="Weinmeier T."/>
            <person name="Rattei T."/>
            <person name="Chu J.S."/>
            <person name="Gimenez G."/>
            <person name="Irimia M."/>
            <person name="Rigden D.J."/>
            <person name="Fitzpatrick D.A."/>
            <person name="Lorenzo-Morales J."/>
            <person name="Bateman A."/>
            <person name="Chiu C.H."/>
            <person name="Tang P."/>
            <person name="Hegemann P."/>
            <person name="Fromm H."/>
            <person name="Raoult D."/>
            <person name="Greub G."/>
            <person name="Miranda-Saavedra D."/>
            <person name="Chen N."/>
            <person name="Nash P."/>
            <person name="Ginger M.L."/>
            <person name="Horn M."/>
            <person name="Schaap P."/>
            <person name="Caler L."/>
            <person name="Loftus B."/>
        </authorList>
    </citation>
    <scope>NUCLEOTIDE SEQUENCE [LARGE SCALE GENOMIC DNA]</scope>
    <source>
        <strain evidence="2 3">Neff</strain>
    </source>
</reference>
<dbReference type="VEuPathDB" id="AmoebaDB:ACA1_069510"/>
<organism evidence="2 3">
    <name type="scientific">Acanthamoeba castellanii (strain ATCC 30010 / Neff)</name>
    <dbReference type="NCBI Taxonomy" id="1257118"/>
    <lineage>
        <taxon>Eukaryota</taxon>
        <taxon>Amoebozoa</taxon>
        <taxon>Discosea</taxon>
        <taxon>Longamoebia</taxon>
        <taxon>Centramoebida</taxon>
        <taxon>Acanthamoebidae</taxon>
        <taxon>Acanthamoeba</taxon>
    </lineage>
</organism>
<dbReference type="GeneID" id="14924340"/>
<feature type="region of interest" description="Disordered" evidence="1">
    <location>
        <begin position="369"/>
        <end position="399"/>
    </location>
</feature>
<name>L8HDQ4_ACACF</name>
<dbReference type="EMBL" id="KB007857">
    <property type="protein sequence ID" value="ELR23367.1"/>
    <property type="molecule type" value="Genomic_DNA"/>
</dbReference>
<evidence type="ECO:0000313" key="2">
    <source>
        <dbReference type="EMBL" id="ELR23367.1"/>
    </source>
</evidence>
<dbReference type="RefSeq" id="XP_004352895.1">
    <property type="nucleotide sequence ID" value="XM_004352843.1"/>
</dbReference>
<evidence type="ECO:0000313" key="3">
    <source>
        <dbReference type="Proteomes" id="UP000011083"/>
    </source>
</evidence>